<name>A0A0A2H1C2_9FLAO</name>
<dbReference type="PANTHER" id="PTHR30558">
    <property type="entry name" value="EXBD MEMBRANE COMPONENT OF PMF-DRIVEN MACROMOLECULE IMPORT SYSTEM"/>
    <property type="match status" value="1"/>
</dbReference>
<keyword evidence="9" id="KW-1185">Reference proteome</keyword>
<evidence type="ECO:0000256" key="4">
    <source>
        <dbReference type="ARBA" id="ARBA00022692"/>
    </source>
</evidence>
<evidence type="ECO:0000256" key="3">
    <source>
        <dbReference type="ARBA" id="ARBA00022475"/>
    </source>
</evidence>
<dbReference type="AlphaFoldDB" id="A0A0A2H1C2"/>
<gene>
    <name evidence="8" type="ORF">NV36_06080</name>
</gene>
<evidence type="ECO:0000256" key="5">
    <source>
        <dbReference type="ARBA" id="ARBA00022989"/>
    </source>
</evidence>
<proteinExistence type="inferred from homology"/>
<evidence type="ECO:0000256" key="1">
    <source>
        <dbReference type="ARBA" id="ARBA00004162"/>
    </source>
</evidence>
<reference evidence="8 9" key="1">
    <citation type="submission" date="2014-10" db="EMBL/GenBank/DDBJ databases">
        <title>Draft genome sequence of the proteorhodopsin-containing marine bacterium Dokdonia donghaensis.</title>
        <authorList>
            <person name="Gomez-Consarnau L."/>
            <person name="Gonzalez J.M."/>
            <person name="Riedel T."/>
            <person name="Jaenicke S."/>
            <person name="Wagner-Doebler I."/>
            <person name="Fuhrman J.A."/>
        </authorList>
    </citation>
    <scope>NUCLEOTIDE SEQUENCE [LARGE SCALE GENOMIC DNA]</scope>
    <source>
        <strain evidence="8 9">DSW-1</strain>
    </source>
</reference>
<comment type="caution">
    <text evidence="8">The sequence shown here is derived from an EMBL/GenBank/DDBJ whole genome shotgun (WGS) entry which is preliminary data.</text>
</comment>
<dbReference type="EMBL" id="JSAQ01000001">
    <property type="protein sequence ID" value="KGO06445.1"/>
    <property type="molecule type" value="Genomic_DNA"/>
</dbReference>
<dbReference type="OrthoDB" id="9793581at2"/>
<evidence type="ECO:0000256" key="7">
    <source>
        <dbReference type="RuleBase" id="RU003879"/>
    </source>
</evidence>
<dbReference type="RefSeq" id="WP_035325466.1">
    <property type="nucleotide sequence ID" value="NZ_CP015125.1"/>
</dbReference>
<keyword evidence="5" id="KW-1133">Transmembrane helix</keyword>
<comment type="subcellular location">
    <subcellularLocation>
        <location evidence="1">Cell membrane</location>
        <topology evidence="1">Single-pass membrane protein</topology>
    </subcellularLocation>
    <subcellularLocation>
        <location evidence="7">Cell membrane</location>
        <topology evidence="7">Single-pass type II membrane protein</topology>
    </subcellularLocation>
</comment>
<keyword evidence="7" id="KW-0813">Transport</keyword>
<dbReference type="GO" id="GO:0015031">
    <property type="term" value="P:protein transport"/>
    <property type="evidence" value="ECO:0007669"/>
    <property type="project" value="UniProtKB-KW"/>
</dbReference>
<keyword evidence="6" id="KW-0472">Membrane</keyword>
<dbReference type="PATRIC" id="fig|1300343.5.peg.77"/>
<keyword evidence="4 7" id="KW-0812">Transmembrane</keyword>
<evidence type="ECO:0000256" key="2">
    <source>
        <dbReference type="ARBA" id="ARBA00005811"/>
    </source>
</evidence>
<sequence length="130" mass="14497">MNLRGRNKVSPEFSMSSMTDIVFLLLVFFLLTSPAITPDALDLILPKAKGKTSNKQNLSVSITKDLDYYVNKERVTENSIEGFINSELAGVEEPTIILRAEEGVPIENAVKIMDIANRNKYKIVLAVRPN</sequence>
<protein>
    <submittedName>
        <fullName evidence="8">Biopolymer transporter ExbD</fullName>
    </submittedName>
</protein>
<evidence type="ECO:0000256" key="6">
    <source>
        <dbReference type="ARBA" id="ARBA00023136"/>
    </source>
</evidence>
<comment type="similarity">
    <text evidence="2 7">Belongs to the ExbD/TolR family.</text>
</comment>
<dbReference type="GO" id="GO:0022857">
    <property type="term" value="F:transmembrane transporter activity"/>
    <property type="evidence" value="ECO:0007669"/>
    <property type="project" value="InterPro"/>
</dbReference>
<keyword evidence="7" id="KW-0653">Protein transport</keyword>
<dbReference type="GO" id="GO:0005886">
    <property type="term" value="C:plasma membrane"/>
    <property type="evidence" value="ECO:0007669"/>
    <property type="project" value="UniProtKB-SubCell"/>
</dbReference>
<organism evidence="8 9">
    <name type="scientific">Dokdonia donghaensis DSW-1</name>
    <dbReference type="NCBI Taxonomy" id="1300343"/>
    <lineage>
        <taxon>Bacteria</taxon>
        <taxon>Pseudomonadati</taxon>
        <taxon>Bacteroidota</taxon>
        <taxon>Flavobacteriia</taxon>
        <taxon>Flavobacteriales</taxon>
        <taxon>Flavobacteriaceae</taxon>
        <taxon>Dokdonia</taxon>
    </lineage>
</organism>
<keyword evidence="3" id="KW-1003">Cell membrane</keyword>
<accession>A0A0A2H1C2</accession>
<evidence type="ECO:0000313" key="8">
    <source>
        <dbReference type="EMBL" id="KGO06445.1"/>
    </source>
</evidence>
<dbReference type="PANTHER" id="PTHR30558:SF7">
    <property type="entry name" value="TOL-PAL SYSTEM PROTEIN TOLR"/>
    <property type="match status" value="1"/>
</dbReference>
<evidence type="ECO:0000313" key="9">
    <source>
        <dbReference type="Proteomes" id="UP000030140"/>
    </source>
</evidence>
<dbReference type="Pfam" id="PF02472">
    <property type="entry name" value="ExbD"/>
    <property type="match status" value="1"/>
</dbReference>
<dbReference type="Proteomes" id="UP000030140">
    <property type="component" value="Unassembled WGS sequence"/>
</dbReference>
<dbReference type="Gene3D" id="3.30.420.270">
    <property type="match status" value="1"/>
</dbReference>
<dbReference type="InterPro" id="IPR003400">
    <property type="entry name" value="ExbD"/>
</dbReference>
<dbReference type="KEGG" id="ddo:I597_0077"/>